<reference evidence="1 2" key="1">
    <citation type="submission" date="2018-11" db="EMBL/GenBank/DDBJ databases">
        <authorList>
            <person name="Lopez-Roques C."/>
            <person name="Donnadieu C."/>
            <person name="Bouchez O."/>
            <person name="Klopp C."/>
            <person name="Cabau C."/>
            <person name="Zahm M."/>
        </authorList>
    </citation>
    <scope>NUCLEOTIDE SEQUENCE [LARGE SCALE GENOMIC DNA]</scope>
    <source>
        <strain evidence="1">RS831</strain>
        <tissue evidence="1">Whole body</tissue>
    </source>
</reference>
<sequence length="99" mass="11495">MNARFADRVMRVRGNVLLVTRRTSIFNNIRSWNGSILWSRVSARRSQHPSTVCRWIGFKPVLLRWNANERGSGFIMSADRSPLWERICETPTFRGCRAG</sequence>
<proteinExistence type="predicted"/>
<gene>
    <name evidence="1" type="ORF">OJAV_G00082390</name>
</gene>
<evidence type="ECO:0000313" key="1">
    <source>
        <dbReference type="EMBL" id="RVE69882.1"/>
    </source>
</evidence>
<dbReference type="AlphaFoldDB" id="A0A3S2UFM9"/>
<reference evidence="1 2" key="2">
    <citation type="submission" date="2019-01" db="EMBL/GenBank/DDBJ databases">
        <title>A chromosome length genome reference of the Java medaka (oryzias javanicus).</title>
        <authorList>
            <person name="Herpin A."/>
            <person name="Takehana Y."/>
            <person name="Naruse K."/>
            <person name="Ansai S."/>
            <person name="Kawaguchi M."/>
        </authorList>
    </citation>
    <scope>NUCLEOTIDE SEQUENCE [LARGE SCALE GENOMIC DNA]</scope>
    <source>
        <strain evidence="1">RS831</strain>
        <tissue evidence="1">Whole body</tissue>
    </source>
</reference>
<organism evidence="1 2">
    <name type="scientific">Oryzias javanicus</name>
    <name type="common">Javanese ricefish</name>
    <name type="synonym">Aplocheilus javanicus</name>
    <dbReference type="NCBI Taxonomy" id="123683"/>
    <lineage>
        <taxon>Eukaryota</taxon>
        <taxon>Metazoa</taxon>
        <taxon>Chordata</taxon>
        <taxon>Craniata</taxon>
        <taxon>Vertebrata</taxon>
        <taxon>Euteleostomi</taxon>
        <taxon>Actinopterygii</taxon>
        <taxon>Neopterygii</taxon>
        <taxon>Teleostei</taxon>
        <taxon>Neoteleostei</taxon>
        <taxon>Acanthomorphata</taxon>
        <taxon>Ovalentaria</taxon>
        <taxon>Atherinomorphae</taxon>
        <taxon>Beloniformes</taxon>
        <taxon>Adrianichthyidae</taxon>
        <taxon>Oryziinae</taxon>
        <taxon>Oryzias</taxon>
    </lineage>
</organism>
<dbReference type="Proteomes" id="UP000283210">
    <property type="component" value="Chromosome 8"/>
</dbReference>
<dbReference type="EMBL" id="CM012444">
    <property type="protein sequence ID" value="RVE69882.1"/>
    <property type="molecule type" value="Genomic_DNA"/>
</dbReference>
<keyword evidence="2" id="KW-1185">Reference proteome</keyword>
<protein>
    <submittedName>
        <fullName evidence="1">Uncharacterized protein</fullName>
    </submittedName>
</protein>
<evidence type="ECO:0000313" key="2">
    <source>
        <dbReference type="Proteomes" id="UP000283210"/>
    </source>
</evidence>
<accession>A0A3S2UFM9</accession>
<name>A0A3S2UFM9_ORYJA</name>